<keyword evidence="1" id="KW-1133">Transmembrane helix</keyword>
<evidence type="ECO:0000313" key="2">
    <source>
        <dbReference type="EMBL" id="PXY46474.1"/>
    </source>
</evidence>
<comment type="caution">
    <text evidence="2">The sequence shown here is derived from an EMBL/GenBank/DDBJ whole genome shotgun (WGS) entry which is preliminary data.</text>
</comment>
<evidence type="ECO:0000313" key="3">
    <source>
        <dbReference type="Proteomes" id="UP000247681"/>
    </source>
</evidence>
<dbReference type="Proteomes" id="UP000247681">
    <property type="component" value="Unassembled WGS sequence"/>
</dbReference>
<sequence length="1146" mass="132205">MGLSSTISESFKKHTYSIITAIIIALLTFGYLYYILPNNERKEDAKNIAILKGIEEQLKTYIDDQVNYISENKMDSLKLSRFKGSPTVYIDTIIINKNKFKQLEDGTIRLSRYINLSVSSKNLKNTLTQKDINISDSINIDLTRFLTKINSITYFSSFYICPIENGSCQSHKSFISKNVTLADQDSLIKYSRKNGPFGFKESVKRYYADQIKIPRTSYSIYLAAGIDNSAFQTSIRQIDTDLLIFSLLLIVVLILGINFIKPIVSSYTERLSQTDLVGVAFSIGVLIAVFVAFGILSYWNIAVKSRSTNDLEKLAKNIDSSFSRQIMAYQSWTTNPMMKEEWNSSNNKFFGISLKKISGTTSGNEKSGIKKRSPLLKKNTVKTDKKSDVISFKESSKLFNYLDSYFRMDTKGLITTDLSTTVPDIRRKYADRMYFQILKQKNLNNQKIDKLLTAVFSRENNKYQWIYAEKNPKLKDKGITKGIAFRQYFSEELTLPPGTGYMLIDRKGEVLMQNDPEKNLYQNLLNGSKKNLELISLLSGIDKKSFEMEYQGTLYQVYAKKLSIKVDSPIYILGIRDLSHLNRLSMFTFSNGFLISLFYGFFILVITYFYSAYFYAGRLSLFSNHHFYHLFPDNTRAYQYKKLLLINSAAIALAIIMSLISSPSIAFVFCILVGVNLVLINLITLNIRTSNPGKDLFTLLLLSFVFGTCFPLILFSYCNLYFAIIALFVTHTSIINYYRGWREREKKDLNTFKDLNEGVKRKAYTRFLTARLLYHFAVFPFVLISAFYVNEMNDFARYFCSSDQVKVQNKESEKNIINAYSCNCTVESKQPLLLANCKDDIIQRANLRFLDRPAMFEIKNFTFNSLNNKYYLNSTAIVKSGNLYDFIFIVSSLFITLIFLTALIYYLLNFYSNRFFFYDLMQAAYEKYYPCKKEPLANDHIFIPMVNYNDIKKLIEKSDNQLTTPINQKNNITVNEVFDKDNGNEISPALRMDFILNYNNEKFAETYNKVWDSLPKDDETRNVLFDFAQDHFVNYKNKNILMNLMEKGIIDSHQLTGRLKVMSLSFRIFILSKSKNDEKFIQDFKDESKNGTFSKLKIPIFIVAISALILLMYLNKDSYDRVAVMGGSIVSVIALINKFLEANKSL</sequence>
<feature type="transmembrane region" description="Helical" evidence="1">
    <location>
        <begin position="584"/>
        <end position="606"/>
    </location>
</feature>
<feature type="transmembrane region" description="Helical" evidence="1">
    <location>
        <begin position="720"/>
        <end position="738"/>
    </location>
</feature>
<feature type="transmembrane region" description="Helical" evidence="1">
    <location>
        <begin position="772"/>
        <end position="789"/>
    </location>
</feature>
<feature type="transmembrane region" description="Helical" evidence="1">
    <location>
        <begin position="1098"/>
        <end position="1115"/>
    </location>
</feature>
<feature type="transmembrane region" description="Helical" evidence="1">
    <location>
        <begin position="886"/>
        <end position="908"/>
    </location>
</feature>
<dbReference type="EMBL" id="QJHL01000001">
    <property type="protein sequence ID" value="PXY46474.1"/>
    <property type="molecule type" value="Genomic_DNA"/>
</dbReference>
<protein>
    <submittedName>
        <fullName evidence="2">Uncharacterized protein</fullName>
    </submittedName>
</protein>
<keyword evidence="1" id="KW-0812">Transmembrane</keyword>
<dbReference type="AlphaFoldDB" id="A0A2V4CL34"/>
<name>A0A2V4CL34_9FLAO</name>
<feature type="transmembrane region" description="Helical" evidence="1">
    <location>
        <begin position="15"/>
        <end position="36"/>
    </location>
</feature>
<proteinExistence type="predicted"/>
<keyword evidence="1" id="KW-0472">Membrane</keyword>
<dbReference type="OrthoDB" id="1113021at2"/>
<feature type="transmembrane region" description="Helical" evidence="1">
    <location>
        <begin position="1121"/>
        <end position="1140"/>
    </location>
</feature>
<feature type="transmembrane region" description="Helical" evidence="1">
    <location>
        <begin position="643"/>
        <end position="660"/>
    </location>
</feature>
<keyword evidence="3" id="KW-1185">Reference proteome</keyword>
<accession>A0A2V4CL34</accession>
<evidence type="ECO:0000256" key="1">
    <source>
        <dbReference type="SAM" id="Phobius"/>
    </source>
</evidence>
<feature type="transmembrane region" description="Helical" evidence="1">
    <location>
        <begin position="242"/>
        <end position="264"/>
    </location>
</feature>
<feature type="transmembrane region" description="Helical" evidence="1">
    <location>
        <begin position="696"/>
        <end position="714"/>
    </location>
</feature>
<dbReference type="RefSeq" id="WP_110345482.1">
    <property type="nucleotide sequence ID" value="NZ_QJHL01000001.1"/>
</dbReference>
<gene>
    <name evidence="2" type="ORF">DMB68_04685</name>
</gene>
<feature type="transmembrane region" description="Helical" evidence="1">
    <location>
        <begin position="276"/>
        <end position="299"/>
    </location>
</feature>
<organism evidence="2 3">
    <name type="scientific">Flavobacterium hydrophilum</name>
    <dbReference type="NCBI Taxonomy" id="2211445"/>
    <lineage>
        <taxon>Bacteria</taxon>
        <taxon>Pseudomonadati</taxon>
        <taxon>Bacteroidota</taxon>
        <taxon>Flavobacteriia</taxon>
        <taxon>Flavobacteriales</taxon>
        <taxon>Flavobacteriaceae</taxon>
        <taxon>Flavobacterium</taxon>
    </lineage>
</organism>
<reference evidence="2 3" key="1">
    <citation type="submission" date="2018-05" db="EMBL/GenBank/DDBJ databases">
        <title>Flavobacterium sp. strain IMCC34758, incomplete genome.</title>
        <authorList>
            <person name="Joung Y."/>
        </authorList>
    </citation>
    <scope>NUCLEOTIDE SEQUENCE [LARGE SCALE GENOMIC DNA]</scope>
    <source>
        <strain evidence="2 3">IMCC34758</strain>
    </source>
</reference>